<dbReference type="PANTHER" id="PTHR11136:SF0">
    <property type="entry name" value="DIHYDROFOLATE SYNTHETASE-RELATED"/>
    <property type="match status" value="1"/>
</dbReference>
<evidence type="ECO:0000256" key="7">
    <source>
        <dbReference type="ARBA" id="ARBA00022842"/>
    </source>
</evidence>
<dbReference type="SUPFAM" id="SSF53623">
    <property type="entry name" value="MurD-like peptide ligases, catalytic domain"/>
    <property type="match status" value="1"/>
</dbReference>
<evidence type="ECO:0000313" key="12">
    <source>
        <dbReference type="Proteomes" id="UP001154420"/>
    </source>
</evidence>
<comment type="caution">
    <text evidence="11">The sequence shown here is derived from an EMBL/GenBank/DDBJ whole genome shotgun (WGS) entry which is preliminary data.</text>
</comment>
<dbReference type="GO" id="GO:0046872">
    <property type="term" value="F:metal ion binding"/>
    <property type="evidence" value="ECO:0007669"/>
    <property type="project" value="UniProtKB-KW"/>
</dbReference>
<comment type="similarity">
    <text evidence="1">Belongs to the folylpolyglutamate synthase family.</text>
</comment>
<evidence type="ECO:0000313" key="11">
    <source>
        <dbReference type="EMBL" id="NBJ91737.1"/>
    </source>
</evidence>
<dbReference type="SUPFAM" id="SSF53244">
    <property type="entry name" value="MurD-like peptide ligases, peptide-binding domain"/>
    <property type="match status" value="1"/>
</dbReference>
<feature type="domain" description="Mur ligase C-terminal" evidence="10">
    <location>
        <begin position="269"/>
        <end position="386"/>
    </location>
</feature>
<keyword evidence="6" id="KW-0067">ATP-binding</keyword>
<gene>
    <name evidence="11" type="ORF">D5281_03800</name>
</gene>
<dbReference type="Pfam" id="PF02875">
    <property type="entry name" value="Mur_ligase_C"/>
    <property type="match status" value="1"/>
</dbReference>
<dbReference type="Proteomes" id="UP001154420">
    <property type="component" value="Unassembled WGS sequence"/>
</dbReference>
<evidence type="ECO:0000259" key="10">
    <source>
        <dbReference type="Pfam" id="PF02875"/>
    </source>
</evidence>
<dbReference type="InterPro" id="IPR004101">
    <property type="entry name" value="Mur_ligase_C"/>
</dbReference>
<protein>
    <recommendedName>
        <fullName evidence="2">tetrahydrofolate synthase</fullName>
        <ecNumber evidence="2">6.3.2.17</ecNumber>
    </recommendedName>
    <alternativeName>
        <fullName evidence="8">Tetrahydrofolylpolyglutamate synthase</fullName>
    </alternativeName>
</protein>
<keyword evidence="5" id="KW-0547">Nucleotide-binding</keyword>
<evidence type="ECO:0000256" key="1">
    <source>
        <dbReference type="ARBA" id="ARBA00008276"/>
    </source>
</evidence>
<reference evidence="11" key="1">
    <citation type="submission" date="2018-09" db="EMBL/GenBank/DDBJ databases">
        <title>Murine metabolic-syndrome-specific gut microbial biobank.</title>
        <authorList>
            <person name="Liu C."/>
        </authorList>
    </citation>
    <scope>NUCLEOTIDE SEQUENCE</scope>
    <source>
        <strain evidence="11">D42-62</strain>
    </source>
</reference>
<dbReference type="Gene3D" id="3.90.190.20">
    <property type="entry name" value="Mur ligase, C-terminal domain"/>
    <property type="match status" value="1"/>
</dbReference>
<keyword evidence="4" id="KW-0479">Metal-binding</keyword>
<accession>A0A9X5GS52</accession>
<dbReference type="EMBL" id="QZDT01000003">
    <property type="protein sequence ID" value="NBJ91737.1"/>
    <property type="molecule type" value="Genomic_DNA"/>
</dbReference>
<keyword evidence="3" id="KW-0436">Ligase</keyword>
<evidence type="ECO:0000256" key="3">
    <source>
        <dbReference type="ARBA" id="ARBA00022598"/>
    </source>
</evidence>
<evidence type="ECO:0000256" key="5">
    <source>
        <dbReference type="ARBA" id="ARBA00022741"/>
    </source>
</evidence>
<evidence type="ECO:0000256" key="4">
    <source>
        <dbReference type="ARBA" id="ARBA00022723"/>
    </source>
</evidence>
<dbReference type="InterPro" id="IPR001645">
    <property type="entry name" value="Folylpolyglutamate_synth"/>
</dbReference>
<evidence type="ECO:0000256" key="2">
    <source>
        <dbReference type="ARBA" id="ARBA00013025"/>
    </source>
</evidence>
<evidence type="ECO:0000256" key="8">
    <source>
        <dbReference type="ARBA" id="ARBA00030592"/>
    </source>
</evidence>
<dbReference type="AlphaFoldDB" id="A0A9X5GS52"/>
<organism evidence="11 12">
    <name type="scientific">Parablautia muri</name>
    <dbReference type="NCBI Taxonomy" id="2320879"/>
    <lineage>
        <taxon>Bacteria</taxon>
        <taxon>Bacillati</taxon>
        <taxon>Bacillota</taxon>
        <taxon>Clostridia</taxon>
        <taxon>Lachnospirales</taxon>
        <taxon>Lachnospiraceae</taxon>
        <taxon>Parablautia</taxon>
    </lineage>
</organism>
<proteinExistence type="inferred from homology"/>
<dbReference type="InterPro" id="IPR036615">
    <property type="entry name" value="Mur_ligase_C_dom_sf"/>
</dbReference>
<dbReference type="GO" id="GO:0005524">
    <property type="term" value="F:ATP binding"/>
    <property type="evidence" value="ECO:0007669"/>
    <property type="project" value="UniProtKB-KW"/>
</dbReference>
<evidence type="ECO:0000256" key="6">
    <source>
        <dbReference type="ARBA" id="ARBA00022840"/>
    </source>
</evidence>
<dbReference type="PANTHER" id="PTHR11136">
    <property type="entry name" value="FOLYLPOLYGLUTAMATE SYNTHASE-RELATED"/>
    <property type="match status" value="1"/>
</dbReference>
<name>A0A9X5GS52_9FIRM</name>
<sequence length="423" mass="48419">MEEEKRMTYQEAMDYIEEVKREERNKKELSHSNIESLCEKLGHPQRELSFIYIMGENGKSSVLAFVSEVLKAAGYRIGGYRSPAVFDQRDKIRMNGRPISKKEFCGQITRLRALGQELAWEGKSYPTFHELEMAMAFQHFKEQGCQIVVWEIDFDEWEAMAGLTPNIWMNVLTSTSLEQRERMKDFKIPFTESPFIKSDTFKVSGVRRNLERQIFSYQEYKNLTIPLLGAYQIENGVLALQVIKQLKEMGFSISEKAVYKGFAEVSLPGRFQILAKKPYFIVDGAKDAEGVQKLAETIQFYFTGKKVIYIMGMLQDVENCPLKIYSLAEQILTIPTRGENGLSSYELACIMRDYHESVTAVDSMEEAVELACLLADKETVIVAFGSLSGMGSLIQFVEKVSENEERNNIGKDSHGKKRDNYKI</sequence>
<keyword evidence="7" id="KW-0460">Magnesium</keyword>
<comment type="catalytic activity">
    <reaction evidence="9">
        <text>(6S)-5,6,7,8-tetrahydrofolyl-(gamma-L-Glu)(n) + L-glutamate + ATP = (6S)-5,6,7,8-tetrahydrofolyl-(gamma-L-Glu)(n+1) + ADP + phosphate + H(+)</text>
        <dbReference type="Rhea" id="RHEA:10580"/>
        <dbReference type="Rhea" id="RHEA-COMP:14738"/>
        <dbReference type="Rhea" id="RHEA-COMP:14740"/>
        <dbReference type="ChEBI" id="CHEBI:15378"/>
        <dbReference type="ChEBI" id="CHEBI:29985"/>
        <dbReference type="ChEBI" id="CHEBI:30616"/>
        <dbReference type="ChEBI" id="CHEBI:43474"/>
        <dbReference type="ChEBI" id="CHEBI:141005"/>
        <dbReference type="ChEBI" id="CHEBI:456216"/>
        <dbReference type="EC" id="6.3.2.17"/>
    </reaction>
</comment>
<keyword evidence="12" id="KW-1185">Reference proteome</keyword>
<evidence type="ECO:0000256" key="9">
    <source>
        <dbReference type="ARBA" id="ARBA00047493"/>
    </source>
</evidence>
<dbReference type="InterPro" id="IPR036565">
    <property type="entry name" value="Mur-like_cat_sf"/>
</dbReference>
<dbReference type="GO" id="GO:0008841">
    <property type="term" value="F:dihydrofolate synthase activity"/>
    <property type="evidence" value="ECO:0007669"/>
    <property type="project" value="TreeGrafter"/>
</dbReference>
<dbReference type="EC" id="6.3.2.17" evidence="2"/>
<dbReference type="Gene3D" id="3.40.1190.10">
    <property type="entry name" value="Mur-like, catalytic domain"/>
    <property type="match status" value="2"/>
</dbReference>
<dbReference type="GO" id="GO:0004326">
    <property type="term" value="F:tetrahydrofolylpolyglutamate synthase activity"/>
    <property type="evidence" value="ECO:0007669"/>
    <property type="project" value="UniProtKB-EC"/>
</dbReference>
<dbReference type="GO" id="GO:0005737">
    <property type="term" value="C:cytoplasm"/>
    <property type="evidence" value="ECO:0007669"/>
    <property type="project" value="TreeGrafter"/>
</dbReference>